<accession>A0A9Q4ADS1</accession>
<feature type="non-terminal residue" evidence="1">
    <location>
        <position position="1"/>
    </location>
</feature>
<dbReference type="AlphaFoldDB" id="A0A9Q4ADS1"/>
<sequence length="103" mass="11839">ELYAIDEKYRDAVAHAIKLLLLDIEKSKWIKIGDNYIPAGTVKKDINKLNFLIVEHAVNKFKEASKAIEIRNPIAYLKVCIYNSINEMTVDIDSKLRYEGVID</sequence>
<gene>
    <name evidence="1" type="ORF">L0P62_09195</name>
</gene>
<organism evidence="1 2">
    <name type="scientific">Anaerosalibacter bizertensis</name>
    <dbReference type="NCBI Taxonomy" id="932217"/>
    <lineage>
        <taxon>Bacteria</taxon>
        <taxon>Bacillati</taxon>
        <taxon>Bacillota</taxon>
        <taxon>Tissierellia</taxon>
        <taxon>Tissierellales</taxon>
        <taxon>Sporanaerobacteraceae</taxon>
        <taxon>Anaerosalibacter</taxon>
    </lineage>
</organism>
<dbReference type="RefSeq" id="WP_237962812.1">
    <property type="nucleotide sequence ID" value="NZ_JAKNID010000040.1"/>
</dbReference>
<dbReference type="Proteomes" id="UP001108123">
    <property type="component" value="Unassembled WGS sequence"/>
</dbReference>
<name>A0A9Q4ADS1_9FIRM</name>
<proteinExistence type="predicted"/>
<keyword evidence="2" id="KW-1185">Reference proteome</keyword>
<evidence type="ECO:0000313" key="2">
    <source>
        <dbReference type="Proteomes" id="UP001108123"/>
    </source>
</evidence>
<reference evidence="1" key="1">
    <citation type="submission" date="2022-01" db="EMBL/GenBank/DDBJ databases">
        <title>Collection of gut derived symbiotic bacterial strains cultured from healthy donors.</title>
        <authorList>
            <person name="Lin H."/>
            <person name="Kohout C."/>
            <person name="Waligurski E."/>
            <person name="Pamer E.G."/>
        </authorList>
    </citation>
    <scope>NUCLEOTIDE SEQUENCE</scope>
    <source>
        <strain evidence="1">MSK.14.39</strain>
    </source>
</reference>
<protein>
    <submittedName>
        <fullName evidence="1">Uncharacterized protein</fullName>
    </submittedName>
</protein>
<evidence type="ECO:0000313" key="1">
    <source>
        <dbReference type="EMBL" id="MCG4565625.1"/>
    </source>
</evidence>
<dbReference type="EMBL" id="JAKNID010000040">
    <property type="protein sequence ID" value="MCG4565625.1"/>
    <property type="molecule type" value="Genomic_DNA"/>
</dbReference>
<comment type="caution">
    <text evidence="1">The sequence shown here is derived from an EMBL/GenBank/DDBJ whole genome shotgun (WGS) entry which is preliminary data.</text>
</comment>